<dbReference type="EMBL" id="CAXDID020000036">
    <property type="protein sequence ID" value="CAL5997323.1"/>
    <property type="molecule type" value="Genomic_DNA"/>
</dbReference>
<comment type="caution">
    <text evidence="1">The sequence shown here is derived from an EMBL/GenBank/DDBJ whole genome shotgun (WGS) entry which is preliminary data.</text>
</comment>
<gene>
    <name evidence="1" type="ORF">HINF_LOCUS15190</name>
</gene>
<dbReference type="Proteomes" id="UP001642409">
    <property type="component" value="Unassembled WGS sequence"/>
</dbReference>
<reference evidence="1 2" key="1">
    <citation type="submission" date="2024-07" db="EMBL/GenBank/DDBJ databases">
        <authorList>
            <person name="Akdeniz Z."/>
        </authorList>
    </citation>
    <scope>NUCLEOTIDE SEQUENCE [LARGE SCALE GENOMIC DNA]</scope>
</reference>
<evidence type="ECO:0000313" key="1">
    <source>
        <dbReference type="EMBL" id="CAL5997323.1"/>
    </source>
</evidence>
<accession>A0ABP1HQM3</accession>
<proteinExistence type="predicted"/>
<keyword evidence="2" id="KW-1185">Reference proteome</keyword>
<protein>
    <submittedName>
        <fullName evidence="1">Hypothetical_protein</fullName>
    </submittedName>
</protein>
<name>A0ABP1HQM3_9EUKA</name>
<sequence length="110" mass="12951">MKTFESLCYLKVNSTLEKALKKLAMDFTVQFFIRLQNSCKNNSFSQAHLRSQGNQRRIPLPEMRLGQIGCGRQNPPIQNTILKIQFFLKRLGLNYQRLNFMHIQNLYVND</sequence>
<organism evidence="1 2">
    <name type="scientific">Hexamita inflata</name>
    <dbReference type="NCBI Taxonomy" id="28002"/>
    <lineage>
        <taxon>Eukaryota</taxon>
        <taxon>Metamonada</taxon>
        <taxon>Diplomonadida</taxon>
        <taxon>Hexamitidae</taxon>
        <taxon>Hexamitinae</taxon>
        <taxon>Hexamita</taxon>
    </lineage>
</organism>
<evidence type="ECO:0000313" key="2">
    <source>
        <dbReference type="Proteomes" id="UP001642409"/>
    </source>
</evidence>